<accession>A0A919Q218</accession>
<dbReference type="SUPFAM" id="SSF51445">
    <property type="entry name" value="(Trans)glycosidases"/>
    <property type="match status" value="1"/>
</dbReference>
<evidence type="ECO:0000259" key="3">
    <source>
        <dbReference type="Pfam" id="PF00150"/>
    </source>
</evidence>
<evidence type="ECO:0000313" key="4">
    <source>
        <dbReference type="EMBL" id="GIG54179.1"/>
    </source>
</evidence>
<name>A0A919Q218_9MICO</name>
<dbReference type="GO" id="GO:0000272">
    <property type="term" value="P:polysaccharide catabolic process"/>
    <property type="evidence" value="ECO:0007669"/>
    <property type="project" value="InterPro"/>
</dbReference>
<comment type="caution">
    <text evidence="4">The sequence shown here is derived from an EMBL/GenBank/DDBJ whole genome shotgun (WGS) entry which is preliminary data.</text>
</comment>
<sequence>MERPNLKVETGGQPRAWVGVNFWSRTGGPLMWREYDGDVIDQELDQMREHGMTVTRSFFYWPDFHPEPDVLDEELVARFHDFLDRHEARGMQTIPTFIVGHMSGQNWDPAWREGRDLFSDVWFVARQAWYVRELTARFCEHPAVAAWLLTNEVPIYGDWKSRGNGALDPDVIISWAQILIDAVRAGGGTQPVSIGEGAWGVEITGSDNGFRVRDVAELVDFLGPHVYRMETDQSRQFLGAAYVCEQLHRSGLPVVMEEFGTTSDYTSDVNGAHYYRQLLHHTLLAGATGWLAWNNTDYDHLARQAPYTHRPFEQHFGLIDKDGEPKPQALEMKAFAQLLERIDVARCTRPDAEIAMVVTAYLDNQYPFTHELDGPSASLNLLQAYVSARHADLPVGFVREADGLSWEPGTVRDLKDGVQHRYASEVEPMDVGPGLPDDASLYLLPSIKHVTSPTWERVGELARAGKTVYASYFLGAHGNQRGPWWPTMHELFGVRKLTRYGLVDPIVDPVVEMTFHEDFGGIEAGTTLEFAAAGNENSRAFLPVEPDGAQVIATDAHGRPALLRHCIGEGQAILCTYPLEHMAAVSPAVNPNDLVRLYAALAEDAGVAPEVRADDADVIVGELHHEDGRRFVWLINMADRPTQAFPRVPDGESLVPLGGGDAVATLTLPPYGVEVLERV</sequence>
<dbReference type="Pfam" id="PF00150">
    <property type="entry name" value="Cellulase"/>
    <property type="match status" value="1"/>
</dbReference>
<keyword evidence="2" id="KW-0326">Glycosidase</keyword>
<dbReference type="InterPro" id="IPR017853">
    <property type="entry name" value="GH"/>
</dbReference>
<dbReference type="Gene3D" id="3.40.50.880">
    <property type="match status" value="1"/>
</dbReference>
<dbReference type="Proteomes" id="UP000652354">
    <property type="component" value="Unassembled WGS sequence"/>
</dbReference>
<gene>
    <name evidence="4" type="ORF">Dac01nite_09310</name>
</gene>
<dbReference type="InterPro" id="IPR001547">
    <property type="entry name" value="Glyco_hydro_5"/>
</dbReference>
<dbReference type="Gene3D" id="3.20.20.80">
    <property type="entry name" value="Glycosidases"/>
    <property type="match status" value="1"/>
</dbReference>
<proteinExistence type="predicted"/>
<evidence type="ECO:0000256" key="1">
    <source>
        <dbReference type="ARBA" id="ARBA00022801"/>
    </source>
</evidence>
<reference evidence="4" key="1">
    <citation type="submission" date="2021-01" db="EMBL/GenBank/DDBJ databases">
        <title>Whole genome shotgun sequence of Demequina activiva NBRC 110675.</title>
        <authorList>
            <person name="Komaki H."/>
            <person name="Tamura T."/>
        </authorList>
    </citation>
    <scope>NUCLEOTIDE SEQUENCE</scope>
    <source>
        <strain evidence="4">NBRC 110675</strain>
    </source>
</reference>
<evidence type="ECO:0000256" key="2">
    <source>
        <dbReference type="ARBA" id="ARBA00023295"/>
    </source>
</evidence>
<dbReference type="GO" id="GO:0004553">
    <property type="term" value="F:hydrolase activity, hydrolyzing O-glycosyl compounds"/>
    <property type="evidence" value="ECO:0007669"/>
    <property type="project" value="InterPro"/>
</dbReference>
<evidence type="ECO:0000313" key="5">
    <source>
        <dbReference type="Proteomes" id="UP000652354"/>
    </source>
</evidence>
<protein>
    <submittedName>
        <fullName evidence="4">Mannan endo-1,4-beta-mannosidase</fullName>
    </submittedName>
</protein>
<keyword evidence="1" id="KW-0378">Hydrolase</keyword>
<keyword evidence="5" id="KW-1185">Reference proteome</keyword>
<dbReference type="RefSeq" id="WP_203653690.1">
    <property type="nucleotide sequence ID" value="NZ_BONR01000001.1"/>
</dbReference>
<dbReference type="AlphaFoldDB" id="A0A919Q218"/>
<feature type="domain" description="Glycoside hydrolase family 5" evidence="3">
    <location>
        <begin position="35"/>
        <end position="295"/>
    </location>
</feature>
<dbReference type="InterPro" id="IPR029062">
    <property type="entry name" value="Class_I_gatase-like"/>
</dbReference>
<organism evidence="4 5">
    <name type="scientific">Demequina activiva</name>
    <dbReference type="NCBI Taxonomy" id="1582364"/>
    <lineage>
        <taxon>Bacteria</taxon>
        <taxon>Bacillati</taxon>
        <taxon>Actinomycetota</taxon>
        <taxon>Actinomycetes</taxon>
        <taxon>Micrococcales</taxon>
        <taxon>Demequinaceae</taxon>
        <taxon>Demequina</taxon>
    </lineage>
</organism>
<dbReference type="EMBL" id="BONR01000001">
    <property type="protein sequence ID" value="GIG54179.1"/>
    <property type="molecule type" value="Genomic_DNA"/>
</dbReference>